<sequence>MDSVIGWWVRGGERFLDLFVQLLLRVRAVRGSGLLGGSGLVAAFLFGSSRVEGISAHRVLLRIGRSFSLH</sequence>
<protein>
    <submittedName>
        <fullName evidence="1">Uncharacterized protein</fullName>
    </submittedName>
</protein>
<evidence type="ECO:0000313" key="1">
    <source>
        <dbReference type="EMBL" id="MFB9074660.1"/>
    </source>
</evidence>
<reference evidence="1 2" key="1">
    <citation type="submission" date="2024-09" db="EMBL/GenBank/DDBJ databases">
        <authorList>
            <person name="Sun Q."/>
            <person name="Mori K."/>
        </authorList>
    </citation>
    <scope>NUCLEOTIDE SEQUENCE [LARGE SCALE GENOMIC DNA]</scope>
    <source>
        <strain evidence="1 2">CCM 7609</strain>
    </source>
</reference>
<proteinExistence type="predicted"/>
<keyword evidence="2" id="KW-1185">Reference proteome</keyword>
<gene>
    <name evidence="1" type="ORF">ACFFX0_27115</name>
</gene>
<evidence type="ECO:0000313" key="2">
    <source>
        <dbReference type="Proteomes" id="UP001589575"/>
    </source>
</evidence>
<dbReference type="EMBL" id="JBHMFI010000002">
    <property type="protein sequence ID" value="MFB9074660.1"/>
    <property type="molecule type" value="Genomic_DNA"/>
</dbReference>
<name>A0ABV5G6T7_9MICC</name>
<dbReference type="Proteomes" id="UP001589575">
    <property type="component" value="Unassembled WGS sequence"/>
</dbReference>
<comment type="caution">
    <text evidence="1">The sequence shown here is derived from an EMBL/GenBank/DDBJ whole genome shotgun (WGS) entry which is preliminary data.</text>
</comment>
<accession>A0ABV5G6T7</accession>
<organism evidence="1 2">
    <name type="scientific">Citricoccus parietis</name>
    <dbReference type="NCBI Taxonomy" id="592307"/>
    <lineage>
        <taxon>Bacteria</taxon>
        <taxon>Bacillati</taxon>
        <taxon>Actinomycetota</taxon>
        <taxon>Actinomycetes</taxon>
        <taxon>Micrococcales</taxon>
        <taxon>Micrococcaceae</taxon>
        <taxon>Citricoccus</taxon>
    </lineage>
</organism>